<reference evidence="1 2" key="1">
    <citation type="submission" date="2018-01" db="EMBL/GenBank/DDBJ databases">
        <title>The whole genome sequencing and assembly of Halobacillus litoralis ERB031 strain.</title>
        <authorList>
            <person name="Lee S.-J."/>
            <person name="Park M.-K."/>
            <person name="Kim J.-Y."/>
            <person name="Lee Y.-J."/>
            <person name="Yi H."/>
            <person name="Bahn Y.-S."/>
            <person name="Kim J.F."/>
            <person name="Lee D.-W."/>
        </authorList>
    </citation>
    <scope>NUCLEOTIDE SEQUENCE [LARGE SCALE GENOMIC DNA]</scope>
    <source>
        <strain evidence="1 2">ERB 031</strain>
    </source>
</reference>
<dbReference type="OrthoDB" id="8910390at2"/>
<proteinExistence type="predicted"/>
<dbReference type="KEGG" id="hli:HLI_11755"/>
<evidence type="ECO:0000313" key="2">
    <source>
        <dbReference type="Proteomes" id="UP000287756"/>
    </source>
</evidence>
<accession>A0A410MDP7</accession>
<dbReference type="RefSeq" id="WP_128525100.1">
    <property type="nucleotide sequence ID" value="NZ_CP026118.1"/>
</dbReference>
<dbReference type="InterPro" id="IPR013324">
    <property type="entry name" value="RNA_pol_sigma_r3/r4-like"/>
</dbReference>
<gene>
    <name evidence="1" type="ORF">HLI_11755</name>
</gene>
<protein>
    <submittedName>
        <fullName evidence="1">Uncharacterized protein</fullName>
    </submittedName>
</protein>
<dbReference type="Proteomes" id="UP000287756">
    <property type="component" value="Chromosome"/>
</dbReference>
<sequence>MNKKQIEDLIYEYHWRKKEVDRLETIIWGGYSKAPSTGLVQQFGIEATLPKPNTSIKSKAEVEALDARELRLYKRWLAFNRKTEAVEIMVDYLDNEKQMIILDCMMEGMSYRSIADHLSLNRNKVRELKESMLCQICQKCHFLHELNLEKSAV</sequence>
<evidence type="ECO:0000313" key="1">
    <source>
        <dbReference type="EMBL" id="QAS52823.1"/>
    </source>
</evidence>
<organism evidence="1 2">
    <name type="scientific">Halobacillus litoralis</name>
    <dbReference type="NCBI Taxonomy" id="45668"/>
    <lineage>
        <taxon>Bacteria</taxon>
        <taxon>Bacillati</taxon>
        <taxon>Bacillota</taxon>
        <taxon>Bacilli</taxon>
        <taxon>Bacillales</taxon>
        <taxon>Bacillaceae</taxon>
        <taxon>Halobacillus</taxon>
    </lineage>
</organism>
<name>A0A410MDP7_9BACI</name>
<dbReference type="SUPFAM" id="SSF88659">
    <property type="entry name" value="Sigma3 and sigma4 domains of RNA polymerase sigma factors"/>
    <property type="match status" value="1"/>
</dbReference>
<dbReference type="AlphaFoldDB" id="A0A410MDP7"/>
<dbReference type="EMBL" id="CP026118">
    <property type="protein sequence ID" value="QAS52823.1"/>
    <property type="molecule type" value="Genomic_DNA"/>
</dbReference>